<evidence type="ECO:0000313" key="1">
    <source>
        <dbReference type="Proteomes" id="UP000887575"/>
    </source>
</evidence>
<name>A0AAF3FL11_9BILA</name>
<protein>
    <submittedName>
        <fullName evidence="2">Uncharacterized protein</fullName>
    </submittedName>
</protein>
<reference evidence="2" key="1">
    <citation type="submission" date="2024-02" db="UniProtKB">
        <authorList>
            <consortium name="WormBaseParasite"/>
        </authorList>
    </citation>
    <scope>IDENTIFICATION</scope>
</reference>
<evidence type="ECO:0000313" key="2">
    <source>
        <dbReference type="WBParaSite" id="MBELARI_LOCUS6757"/>
    </source>
</evidence>
<accession>A0AAF3FL11</accession>
<dbReference type="AlphaFoldDB" id="A0AAF3FL11"/>
<sequence>MIGGHCRVAMHWAGASDRSSADERVSGATPTIMGLMREVRAIGTSIKMCGVGELEAATMHQRTSIYTMM</sequence>
<dbReference type="Proteomes" id="UP000887575">
    <property type="component" value="Unassembled WGS sequence"/>
</dbReference>
<keyword evidence="1" id="KW-1185">Reference proteome</keyword>
<organism evidence="1 2">
    <name type="scientific">Mesorhabditis belari</name>
    <dbReference type="NCBI Taxonomy" id="2138241"/>
    <lineage>
        <taxon>Eukaryota</taxon>
        <taxon>Metazoa</taxon>
        <taxon>Ecdysozoa</taxon>
        <taxon>Nematoda</taxon>
        <taxon>Chromadorea</taxon>
        <taxon>Rhabditida</taxon>
        <taxon>Rhabditina</taxon>
        <taxon>Rhabditomorpha</taxon>
        <taxon>Rhabditoidea</taxon>
        <taxon>Rhabditidae</taxon>
        <taxon>Mesorhabditinae</taxon>
        <taxon>Mesorhabditis</taxon>
    </lineage>
</organism>
<proteinExistence type="predicted"/>
<dbReference type="WBParaSite" id="MBELARI_LOCUS6757">
    <property type="protein sequence ID" value="MBELARI_LOCUS6757"/>
    <property type="gene ID" value="MBELARI_LOCUS6757"/>
</dbReference>